<feature type="transmembrane region" description="Helical" evidence="1">
    <location>
        <begin position="102"/>
        <end position="123"/>
    </location>
</feature>
<organism evidence="3 4">
    <name type="scientific">Maritimibacter fusiformis</name>
    <dbReference type="NCBI Taxonomy" id="2603819"/>
    <lineage>
        <taxon>Bacteria</taxon>
        <taxon>Pseudomonadati</taxon>
        <taxon>Pseudomonadota</taxon>
        <taxon>Alphaproteobacteria</taxon>
        <taxon>Rhodobacterales</taxon>
        <taxon>Roseobacteraceae</taxon>
        <taxon>Maritimibacter</taxon>
    </lineage>
</organism>
<evidence type="ECO:0000259" key="2">
    <source>
        <dbReference type="Pfam" id="PF01478"/>
    </source>
</evidence>
<dbReference type="AlphaFoldDB" id="A0A5D0RP84"/>
<keyword evidence="4" id="KW-1185">Reference proteome</keyword>
<feature type="domain" description="Prepilin type IV endopeptidase peptidase" evidence="2">
    <location>
        <begin position="19"/>
        <end position="117"/>
    </location>
</feature>
<dbReference type="RefSeq" id="WP_148376069.1">
    <property type="nucleotide sequence ID" value="NZ_VSIY01000003.1"/>
</dbReference>
<dbReference type="GO" id="GO:0004190">
    <property type="term" value="F:aspartic-type endopeptidase activity"/>
    <property type="evidence" value="ECO:0007669"/>
    <property type="project" value="InterPro"/>
</dbReference>
<gene>
    <name evidence="3" type="ORF">FVF75_01990</name>
</gene>
<keyword evidence="1" id="KW-1133">Transmembrane helix</keyword>
<evidence type="ECO:0000256" key="1">
    <source>
        <dbReference type="SAM" id="Phobius"/>
    </source>
</evidence>
<protein>
    <recommendedName>
        <fullName evidence="2">Prepilin type IV endopeptidase peptidase domain-containing protein</fullName>
    </recommendedName>
</protein>
<dbReference type="InterPro" id="IPR000045">
    <property type="entry name" value="Prepilin_IV_endopep_pep"/>
</dbReference>
<dbReference type="GO" id="GO:0016020">
    <property type="term" value="C:membrane"/>
    <property type="evidence" value="ECO:0007669"/>
    <property type="project" value="InterPro"/>
</dbReference>
<dbReference type="EMBL" id="VSIY01000003">
    <property type="protein sequence ID" value="TYB82979.1"/>
    <property type="molecule type" value="Genomic_DNA"/>
</dbReference>
<evidence type="ECO:0000313" key="4">
    <source>
        <dbReference type="Proteomes" id="UP000322080"/>
    </source>
</evidence>
<dbReference type="Proteomes" id="UP000322080">
    <property type="component" value="Unassembled WGS sequence"/>
</dbReference>
<sequence>MAFAQSAAVSLWFLPFATPIALWVAWSDMARMKIPNKAVMALVAVYALVGLIALPLEDYLWRFAHLAVVLVIGFVANAARLLGAGDAKFAAAMAPFIALPDAVTFIYLFAATLIAGFAVHRLARAIPMIRGLAPGWESWTRKDFPMGLCLGSALVIYLAASVLTG</sequence>
<comment type="caution">
    <text evidence="3">The sequence shown here is derived from an EMBL/GenBank/DDBJ whole genome shotgun (WGS) entry which is preliminary data.</text>
</comment>
<evidence type="ECO:0000313" key="3">
    <source>
        <dbReference type="EMBL" id="TYB82979.1"/>
    </source>
</evidence>
<feature type="transmembrane region" description="Helical" evidence="1">
    <location>
        <begin position="38"/>
        <end position="56"/>
    </location>
</feature>
<feature type="transmembrane region" description="Helical" evidence="1">
    <location>
        <begin position="7"/>
        <end position="26"/>
    </location>
</feature>
<dbReference type="Gene3D" id="1.20.120.1220">
    <property type="match status" value="1"/>
</dbReference>
<keyword evidence="1" id="KW-0812">Transmembrane</keyword>
<keyword evidence="1" id="KW-0472">Membrane</keyword>
<name>A0A5D0RP84_9RHOB</name>
<feature type="transmembrane region" description="Helical" evidence="1">
    <location>
        <begin position="144"/>
        <end position="163"/>
    </location>
</feature>
<feature type="transmembrane region" description="Helical" evidence="1">
    <location>
        <begin position="63"/>
        <end position="82"/>
    </location>
</feature>
<accession>A0A5D0RP84</accession>
<dbReference type="Pfam" id="PF01478">
    <property type="entry name" value="Peptidase_A24"/>
    <property type="match status" value="1"/>
</dbReference>
<reference evidence="3 4" key="1">
    <citation type="submission" date="2019-08" db="EMBL/GenBank/DDBJ databases">
        <title>Identification of a novel species of the genus Boseongicola.</title>
        <authorList>
            <person name="Zhang X.-Q."/>
        </authorList>
    </citation>
    <scope>NUCLEOTIDE SEQUENCE [LARGE SCALE GENOMIC DNA]</scope>
    <source>
        <strain evidence="3 4">HY14</strain>
    </source>
</reference>
<proteinExistence type="predicted"/>